<proteinExistence type="predicted"/>
<dbReference type="AlphaFoldDB" id="A0A1W2FF43"/>
<keyword evidence="2" id="KW-1185">Reference proteome</keyword>
<dbReference type="RefSeq" id="WP_268811599.1">
    <property type="nucleotide sequence ID" value="NZ_FWXV01000006.1"/>
</dbReference>
<sequence>MRISLETPENALRLFTFGSHIRARLVWFNPDAATPAEDDNEAA</sequence>
<protein>
    <submittedName>
        <fullName evidence="1">Uncharacterized protein</fullName>
    </submittedName>
</protein>
<reference evidence="1 2" key="1">
    <citation type="submission" date="2017-04" db="EMBL/GenBank/DDBJ databases">
        <authorList>
            <person name="Afonso C.L."/>
            <person name="Miller P.J."/>
            <person name="Scott M.A."/>
            <person name="Spackman E."/>
            <person name="Goraichik I."/>
            <person name="Dimitrov K.M."/>
            <person name="Suarez D.L."/>
            <person name="Swayne D.E."/>
        </authorList>
    </citation>
    <scope>NUCLEOTIDE SEQUENCE [LARGE SCALE GENOMIC DNA]</scope>
    <source>
        <strain evidence="1 2">DSM 43828</strain>
    </source>
</reference>
<organism evidence="1 2">
    <name type="scientific">Kibdelosporangium aridum</name>
    <dbReference type="NCBI Taxonomy" id="2030"/>
    <lineage>
        <taxon>Bacteria</taxon>
        <taxon>Bacillati</taxon>
        <taxon>Actinomycetota</taxon>
        <taxon>Actinomycetes</taxon>
        <taxon>Pseudonocardiales</taxon>
        <taxon>Pseudonocardiaceae</taxon>
        <taxon>Kibdelosporangium</taxon>
    </lineage>
</organism>
<dbReference type="Proteomes" id="UP000192674">
    <property type="component" value="Unassembled WGS sequence"/>
</dbReference>
<gene>
    <name evidence="1" type="ORF">SAMN05661093_06547</name>
</gene>
<accession>A0A1W2FF43</accession>
<evidence type="ECO:0000313" key="1">
    <source>
        <dbReference type="EMBL" id="SMD20699.1"/>
    </source>
</evidence>
<dbReference type="EMBL" id="FWXV01000006">
    <property type="protein sequence ID" value="SMD20699.1"/>
    <property type="molecule type" value="Genomic_DNA"/>
</dbReference>
<name>A0A1W2FF43_KIBAR</name>
<evidence type="ECO:0000313" key="2">
    <source>
        <dbReference type="Proteomes" id="UP000192674"/>
    </source>
</evidence>